<evidence type="ECO:0000313" key="2">
    <source>
        <dbReference type="Proteomes" id="UP001595462"/>
    </source>
</evidence>
<name>A0ABV7EU07_9GAMM</name>
<protein>
    <submittedName>
        <fullName evidence="1">Uncharacterized protein</fullName>
    </submittedName>
</protein>
<sequence>MTPQSDEAAAAVFDEAPLKGPLRVREARERIAALEQVIRDGEAEGTQLCEAFQAQFPKAPAKIVRYNDRSLTFYRWRQSSARRWGSNKTTAVNLTGDAGQRLLARMPATARQHWLNYERRRVYLNMRLSIAAYKLYRLQDWLDALDAIKAIERDGLVAGAPDNNTDCR</sequence>
<proteinExistence type="predicted"/>
<comment type="caution">
    <text evidence="1">The sequence shown here is derived from an EMBL/GenBank/DDBJ whole genome shotgun (WGS) entry which is preliminary data.</text>
</comment>
<keyword evidence="2" id="KW-1185">Reference proteome</keyword>
<gene>
    <name evidence="1" type="ORF">ACFOSU_16195</name>
</gene>
<evidence type="ECO:0000313" key="1">
    <source>
        <dbReference type="EMBL" id="MFC3105416.1"/>
    </source>
</evidence>
<dbReference type="Proteomes" id="UP001595462">
    <property type="component" value="Unassembled WGS sequence"/>
</dbReference>
<dbReference type="EMBL" id="JBHRSS010000008">
    <property type="protein sequence ID" value="MFC3105416.1"/>
    <property type="molecule type" value="Genomic_DNA"/>
</dbReference>
<dbReference type="RefSeq" id="WP_380690968.1">
    <property type="nucleotide sequence ID" value="NZ_JBHRSS010000008.1"/>
</dbReference>
<reference evidence="2" key="1">
    <citation type="journal article" date="2019" name="Int. J. Syst. Evol. Microbiol.">
        <title>The Global Catalogue of Microorganisms (GCM) 10K type strain sequencing project: providing services to taxonomists for standard genome sequencing and annotation.</title>
        <authorList>
            <consortium name="The Broad Institute Genomics Platform"/>
            <consortium name="The Broad Institute Genome Sequencing Center for Infectious Disease"/>
            <person name="Wu L."/>
            <person name="Ma J."/>
        </authorList>
    </citation>
    <scope>NUCLEOTIDE SEQUENCE [LARGE SCALE GENOMIC DNA]</scope>
    <source>
        <strain evidence="2">KCTC 52640</strain>
    </source>
</reference>
<accession>A0ABV7EU07</accession>
<organism evidence="1 2">
    <name type="scientific">Salinisphaera aquimarina</name>
    <dbReference type="NCBI Taxonomy" id="2094031"/>
    <lineage>
        <taxon>Bacteria</taxon>
        <taxon>Pseudomonadati</taxon>
        <taxon>Pseudomonadota</taxon>
        <taxon>Gammaproteobacteria</taxon>
        <taxon>Salinisphaerales</taxon>
        <taxon>Salinisphaeraceae</taxon>
        <taxon>Salinisphaera</taxon>
    </lineage>
</organism>